<dbReference type="GO" id="GO:0004721">
    <property type="term" value="F:phosphoprotein phosphatase activity"/>
    <property type="evidence" value="ECO:0007669"/>
    <property type="project" value="UniProtKB-KW"/>
</dbReference>
<proteinExistence type="predicted"/>
<name>A0A6A2YG64_HIBSY</name>
<dbReference type="Gene3D" id="2.60.40.1110">
    <property type="match status" value="1"/>
</dbReference>
<dbReference type="EMBL" id="VEPZ02001331">
    <property type="protein sequence ID" value="KAE8678696.1"/>
    <property type="molecule type" value="Genomic_DNA"/>
</dbReference>
<keyword evidence="1" id="KW-0904">Protein phosphatase</keyword>
<dbReference type="AlphaFoldDB" id="A0A6A2YG64"/>
<gene>
    <name evidence="3" type="ORF">F3Y22_tig00111402pilonHSYRG00117</name>
</gene>
<feature type="domain" description="C2 tensin-type" evidence="2">
    <location>
        <begin position="204"/>
        <end position="292"/>
    </location>
</feature>
<dbReference type="Proteomes" id="UP000436088">
    <property type="component" value="Unassembled WGS sequence"/>
</dbReference>
<reference evidence="3" key="1">
    <citation type="submission" date="2019-09" db="EMBL/GenBank/DDBJ databases">
        <title>Draft genome information of white flower Hibiscus syriacus.</title>
        <authorList>
            <person name="Kim Y.-M."/>
        </authorList>
    </citation>
    <scope>NUCLEOTIDE SEQUENCE [LARGE SCALE GENOMIC DNA]</scope>
    <source>
        <strain evidence="3">YM2019G1</strain>
    </source>
</reference>
<organism evidence="3 4">
    <name type="scientific">Hibiscus syriacus</name>
    <name type="common">Rose of Sharon</name>
    <dbReference type="NCBI Taxonomy" id="106335"/>
    <lineage>
        <taxon>Eukaryota</taxon>
        <taxon>Viridiplantae</taxon>
        <taxon>Streptophyta</taxon>
        <taxon>Embryophyta</taxon>
        <taxon>Tracheophyta</taxon>
        <taxon>Spermatophyta</taxon>
        <taxon>Magnoliopsida</taxon>
        <taxon>eudicotyledons</taxon>
        <taxon>Gunneridae</taxon>
        <taxon>Pentapetalae</taxon>
        <taxon>rosids</taxon>
        <taxon>malvids</taxon>
        <taxon>Malvales</taxon>
        <taxon>Malvaceae</taxon>
        <taxon>Malvoideae</taxon>
        <taxon>Hibiscus</taxon>
    </lineage>
</organism>
<accession>A0A6A2YG64</accession>
<dbReference type="PANTHER" id="PTHR45733">
    <property type="entry name" value="FORMIN-J"/>
    <property type="match status" value="1"/>
</dbReference>
<dbReference type="InterPro" id="IPR051144">
    <property type="entry name" value="Formin_homology_domain"/>
</dbReference>
<dbReference type="Pfam" id="PF10409">
    <property type="entry name" value="PTEN_C2"/>
    <property type="match status" value="1"/>
</dbReference>
<evidence type="ECO:0000256" key="1">
    <source>
        <dbReference type="ARBA" id="ARBA00022912"/>
    </source>
</evidence>
<evidence type="ECO:0000313" key="3">
    <source>
        <dbReference type="EMBL" id="KAE8678696.1"/>
    </source>
</evidence>
<keyword evidence="4" id="KW-1185">Reference proteome</keyword>
<sequence>MISTSLKGNMVASLRLVNCKVEASVEFTMHIQQTPYFKDKDSGAKAWGQNNRVQKQNLVFDCCFSIDSWEEENYKVHMKGIVSNLPNHFPEASNLVFNFHEGEKKSYITKLLSECNMTIMDYPCHYEGCPLIAMEVLNQFLRSCESWLLLDQNNLLPMHCEKGGWPVLAFMLAALLLYRKQYNGEQKTLDMIYRQAPNEHLRVLSSLDPMPSQLRDIPNIDEEGGCRPIFRIYGHDPFLVADKSPKFLYSSPKRSKYDRYYKQKECAFVKVDINCPVQGGDVVECVNLNDKE</sequence>
<dbReference type="PROSITE" id="PS51182">
    <property type="entry name" value="C2_TENSIN"/>
    <property type="match status" value="1"/>
</dbReference>
<dbReference type="PANTHER" id="PTHR45733:SF20">
    <property type="entry name" value="FORMIN-LIKE PROTEIN 13"/>
    <property type="match status" value="1"/>
</dbReference>
<dbReference type="InterPro" id="IPR029021">
    <property type="entry name" value="Prot-tyrosine_phosphatase-like"/>
</dbReference>
<protein>
    <recommendedName>
        <fullName evidence="2">C2 tensin-type domain-containing protein</fullName>
    </recommendedName>
</protein>
<dbReference type="SUPFAM" id="SSF52799">
    <property type="entry name" value="(Phosphotyrosine protein) phosphatases II"/>
    <property type="match status" value="1"/>
</dbReference>
<comment type="caution">
    <text evidence="3">The sequence shown here is derived from an EMBL/GenBank/DDBJ whole genome shotgun (WGS) entry which is preliminary data.</text>
</comment>
<dbReference type="InterPro" id="IPR014020">
    <property type="entry name" value="Tensin_C2-dom"/>
</dbReference>
<dbReference type="Gene3D" id="3.90.190.10">
    <property type="entry name" value="Protein tyrosine phosphatase superfamily"/>
    <property type="match status" value="1"/>
</dbReference>
<evidence type="ECO:0000259" key="2">
    <source>
        <dbReference type="PROSITE" id="PS51182"/>
    </source>
</evidence>
<evidence type="ECO:0000313" key="4">
    <source>
        <dbReference type="Proteomes" id="UP000436088"/>
    </source>
</evidence>
<keyword evidence="1" id="KW-0378">Hydrolase</keyword>